<dbReference type="EMBL" id="FNFC01000046">
    <property type="protein sequence ID" value="SDK20873.1"/>
    <property type="molecule type" value="Genomic_DNA"/>
</dbReference>
<name>A0A1G9A0L0_9EURY</name>
<reference evidence="1 2" key="1">
    <citation type="submission" date="2016-10" db="EMBL/GenBank/DDBJ databases">
        <authorList>
            <person name="de Groot N.N."/>
        </authorList>
    </citation>
    <scope>NUCLEOTIDE SEQUENCE [LARGE SCALE GENOMIC DNA]</scope>
    <source>
        <strain evidence="1 2">IBRC-M10015</strain>
    </source>
</reference>
<sequence>MSFPFSTITVLAEELINTVGKELRVLSINVDDQRRMFLVAVLNHERDILELVWLSIRLELIGDLTSLVIEYLNYFLCYRTTRHQE</sequence>
<dbReference type="RefSeq" id="WP_176765369.1">
    <property type="nucleotide sequence ID" value="NZ_FNFC01000046.1"/>
</dbReference>
<keyword evidence="2" id="KW-1185">Reference proteome</keyword>
<gene>
    <name evidence="1" type="ORF">SAMN05216226_1461</name>
</gene>
<dbReference type="Proteomes" id="UP000198856">
    <property type="component" value="Unassembled WGS sequence"/>
</dbReference>
<proteinExistence type="predicted"/>
<accession>A0A1G9A0L0</accession>
<protein>
    <submittedName>
        <fullName evidence="1">Uncharacterized protein</fullName>
    </submittedName>
</protein>
<dbReference type="OrthoDB" id="350146at2157"/>
<evidence type="ECO:0000313" key="1">
    <source>
        <dbReference type="EMBL" id="SDK20873.1"/>
    </source>
</evidence>
<dbReference type="AlphaFoldDB" id="A0A1G9A0L0"/>
<evidence type="ECO:0000313" key="2">
    <source>
        <dbReference type="Proteomes" id="UP000198856"/>
    </source>
</evidence>
<organism evidence="1 2">
    <name type="scientific">Halovenus aranensis</name>
    <dbReference type="NCBI Taxonomy" id="890420"/>
    <lineage>
        <taxon>Archaea</taxon>
        <taxon>Methanobacteriati</taxon>
        <taxon>Methanobacteriota</taxon>
        <taxon>Stenosarchaea group</taxon>
        <taxon>Halobacteria</taxon>
        <taxon>Halobacteriales</taxon>
        <taxon>Haloarculaceae</taxon>
        <taxon>Halovenus</taxon>
    </lineage>
</organism>